<dbReference type="EMBL" id="LTAY01000032">
    <property type="protein sequence ID" value="OPX48384.1"/>
    <property type="molecule type" value="Genomic_DNA"/>
</dbReference>
<organism evidence="2 3">
    <name type="scientific">Clostridium thermobutyricum DSM 4928</name>
    <dbReference type="NCBI Taxonomy" id="1121339"/>
    <lineage>
        <taxon>Bacteria</taxon>
        <taxon>Bacillati</taxon>
        <taxon>Bacillota</taxon>
        <taxon>Clostridia</taxon>
        <taxon>Eubacteriales</taxon>
        <taxon>Clostridiaceae</taxon>
        <taxon>Clostridium</taxon>
    </lineage>
</organism>
<feature type="transmembrane region" description="Helical" evidence="1">
    <location>
        <begin position="16"/>
        <end position="35"/>
    </location>
</feature>
<dbReference type="AlphaFoldDB" id="A0A1V4SX73"/>
<proteinExistence type="predicted"/>
<evidence type="ECO:0000313" key="2">
    <source>
        <dbReference type="EMBL" id="OPX48384.1"/>
    </source>
</evidence>
<reference evidence="2 3" key="1">
    <citation type="submission" date="2016-02" db="EMBL/GenBank/DDBJ databases">
        <title>Genome sequence of Clostridium thermobutyricum DSM 4928.</title>
        <authorList>
            <person name="Poehlein A."/>
            <person name="Daniel R."/>
        </authorList>
    </citation>
    <scope>NUCLEOTIDE SEQUENCE [LARGE SCALE GENOMIC DNA]</scope>
    <source>
        <strain evidence="2 3">DSM 4928</strain>
    </source>
</reference>
<evidence type="ECO:0000256" key="1">
    <source>
        <dbReference type="SAM" id="Phobius"/>
    </source>
</evidence>
<dbReference type="RefSeq" id="WP_080022458.1">
    <property type="nucleotide sequence ID" value="NZ_LTAY01000032.1"/>
</dbReference>
<keyword evidence="1" id="KW-0472">Membrane</keyword>
<keyword evidence="1" id="KW-1133">Transmembrane helix</keyword>
<dbReference type="Proteomes" id="UP000191448">
    <property type="component" value="Unassembled WGS sequence"/>
</dbReference>
<evidence type="ECO:0000313" key="3">
    <source>
        <dbReference type="Proteomes" id="UP000191448"/>
    </source>
</evidence>
<feature type="transmembrane region" description="Helical" evidence="1">
    <location>
        <begin position="41"/>
        <end position="59"/>
    </location>
</feature>
<keyword evidence="1" id="KW-0812">Transmembrane</keyword>
<name>A0A1V4SX73_9CLOT</name>
<protein>
    <submittedName>
        <fullName evidence="2">Uncharacterized protein</fullName>
    </submittedName>
</protein>
<gene>
    <name evidence="2" type="ORF">CLTHE_12050</name>
</gene>
<comment type="caution">
    <text evidence="2">The sequence shown here is derived from an EMBL/GenBank/DDBJ whole genome shotgun (WGS) entry which is preliminary data.</text>
</comment>
<sequence>MVYEEERLNIKREEKTITMGLIIGLIIGLITGILLDILILGVSFFSIIGILAGSLINVMNRNKKISQ</sequence>
<accession>A0A1V4SX73</accession>